<feature type="binding site" evidence="4">
    <location>
        <position position="92"/>
    </location>
    <ligand>
        <name>a divalent metal cation</name>
        <dbReference type="ChEBI" id="CHEBI:60240"/>
        <label>1</label>
    </ligand>
</feature>
<evidence type="ECO:0000256" key="1">
    <source>
        <dbReference type="ARBA" id="ARBA00009275"/>
    </source>
</evidence>
<dbReference type="GO" id="GO:0016788">
    <property type="term" value="F:hydrolase activity, acting on ester bonds"/>
    <property type="evidence" value="ECO:0007669"/>
    <property type="project" value="InterPro"/>
</dbReference>
<dbReference type="GO" id="GO:0004536">
    <property type="term" value="F:DNA nuclease activity"/>
    <property type="evidence" value="ECO:0007669"/>
    <property type="project" value="InterPro"/>
</dbReference>
<dbReference type="PANTHER" id="PTHR46124">
    <property type="entry name" value="D-AMINOACYL-TRNA DEACYLASE"/>
    <property type="match status" value="1"/>
</dbReference>
<dbReference type="RefSeq" id="WP_147045799.1">
    <property type="nucleotide sequence ID" value="NZ_BJZV01000005.1"/>
</dbReference>
<feature type="binding site" evidence="4">
    <location>
        <position position="6"/>
    </location>
    <ligand>
        <name>a divalent metal cation</name>
        <dbReference type="ChEBI" id="CHEBI:60240"/>
        <label>1</label>
    </ligand>
</feature>
<evidence type="ECO:0000256" key="4">
    <source>
        <dbReference type="PIRSR" id="PIRSR005902-1"/>
    </source>
</evidence>
<evidence type="ECO:0000313" key="5">
    <source>
        <dbReference type="EMBL" id="GEP09493.1"/>
    </source>
</evidence>
<sequence>MLVDSHCHLDFPDFAEDIAGVIARAEAAGVGRMLTISTRVAKADTYRAIAEAHDQVWYTVGTHPHGAAEEPDIPAETIIGLTEHPRCIGIGEAGLDYHYEDAAPQTVQERVFRAHIAASRVTGLPLVIHSRDADAHMEAVLVDEVGRGPFKAILHCFSSGARLARVGVELGLYVSFSGIVTFRRSHELREIATAVPLDRMLVETDAPFLAPEPHRGRRCEPAYTADTARSLAKTLDMPFETLAAQTTDNFFRLFDKAAALEGRAL</sequence>
<evidence type="ECO:0000256" key="2">
    <source>
        <dbReference type="ARBA" id="ARBA00022723"/>
    </source>
</evidence>
<feature type="binding site" evidence="4">
    <location>
        <position position="8"/>
    </location>
    <ligand>
        <name>a divalent metal cation</name>
        <dbReference type="ChEBI" id="CHEBI:60240"/>
        <label>1</label>
    </ligand>
</feature>
<evidence type="ECO:0000313" key="6">
    <source>
        <dbReference type="Proteomes" id="UP000321750"/>
    </source>
</evidence>
<dbReference type="GO" id="GO:0046872">
    <property type="term" value="F:metal ion binding"/>
    <property type="evidence" value="ECO:0007669"/>
    <property type="project" value="UniProtKB-KW"/>
</dbReference>
<dbReference type="NCBIfam" id="TIGR00010">
    <property type="entry name" value="YchF/TatD family DNA exonuclease"/>
    <property type="match status" value="1"/>
</dbReference>
<gene>
    <name evidence="5" type="ORF">MGN01_13380</name>
</gene>
<feature type="binding site" evidence="4">
    <location>
        <position position="129"/>
    </location>
    <ligand>
        <name>a divalent metal cation</name>
        <dbReference type="ChEBI" id="CHEBI:60240"/>
        <label>2</label>
    </ligand>
</feature>
<dbReference type="SUPFAM" id="SSF51556">
    <property type="entry name" value="Metallo-dependent hydrolases"/>
    <property type="match status" value="1"/>
</dbReference>
<dbReference type="EMBL" id="BJZV01000005">
    <property type="protein sequence ID" value="GEP09493.1"/>
    <property type="molecule type" value="Genomic_DNA"/>
</dbReference>
<keyword evidence="2 4" id="KW-0479">Metal-binding</keyword>
<protein>
    <submittedName>
        <fullName evidence="5">LuxR family transcriptional regulator</fullName>
    </submittedName>
</protein>
<dbReference type="Gene3D" id="3.20.20.140">
    <property type="entry name" value="Metal-dependent hydrolases"/>
    <property type="match status" value="1"/>
</dbReference>
<dbReference type="PROSITE" id="PS01137">
    <property type="entry name" value="TATD_1"/>
    <property type="match status" value="1"/>
</dbReference>
<dbReference type="InterPro" id="IPR015991">
    <property type="entry name" value="TatD/YcfH-like"/>
</dbReference>
<reference evidence="5 6" key="1">
    <citation type="submission" date="2019-07" db="EMBL/GenBank/DDBJ databases">
        <title>Whole genome shotgun sequence of Methylobacterium gnaphalii NBRC 107716.</title>
        <authorList>
            <person name="Hosoyama A."/>
            <person name="Uohara A."/>
            <person name="Ohji S."/>
            <person name="Ichikawa N."/>
        </authorList>
    </citation>
    <scope>NUCLEOTIDE SEQUENCE [LARGE SCALE GENOMIC DNA]</scope>
    <source>
        <strain evidence="5 6">NBRC 107716</strain>
    </source>
</reference>
<dbReference type="FunFam" id="3.20.20.140:FF:000005">
    <property type="entry name" value="TatD family hydrolase"/>
    <property type="match status" value="1"/>
</dbReference>
<organism evidence="5 6">
    <name type="scientific">Methylobacterium gnaphalii</name>
    <dbReference type="NCBI Taxonomy" id="1010610"/>
    <lineage>
        <taxon>Bacteria</taxon>
        <taxon>Pseudomonadati</taxon>
        <taxon>Pseudomonadota</taxon>
        <taxon>Alphaproteobacteria</taxon>
        <taxon>Hyphomicrobiales</taxon>
        <taxon>Methylobacteriaceae</taxon>
        <taxon>Methylobacterium</taxon>
    </lineage>
</organism>
<keyword evidence="6" id="KW-1185">Reference proteome</keyword>
<comment type="similarity">
    <text evidence="1">Belongs to the metallo-dependent hydrolases superfamily. TatD-type hydrolase family.</text>
</comment>
<dbReference type="GO" id="GO:0005829">
    <property type="term" value="C:cytosol"/>
    <property type="evidence" value="ECO:0007669"/>
    <property type="project" value="TreeGrafter"/>
</dbReference>
<dbReference type="Pfam" id="PF01026">
    <property type="entry name" value="TatD_DNase"/>
    <property type="match status" value="1"/>
</dbReference>
<dbReference type="InterPro" id="IPR018228">
    <property type="entry name" value="DNase_TatD-rel_CS"/>
</dbReference>
<dbReference type="InterPro" id="IPR032466">
    <property type="entry name" value="Metal_Hydrolase"/>
</dbReference>
<evidence type="ECO:0000256" key="3">
    <source>
        <dbReference type="ARBA" id="ARBA00022801"/>
    </source>
</evidence>
<keyword evidence="3" id="KW-0378">Hydrolase</keyword>
<accession>A0A512JHU4</accession>
<feature type="binding site" evidence="4">
    <location>
        <position position="155"/>
    </location>
    <ligand>
        <name>a divalent metal cation</name>
        <dbReference type="ChEBI" id="CHEBI:60240"/>
        <label>2</label>
    </ligand>
</feature>
<comment type="caution">
    <text evidence="5">The sequence shown here is derived from an EMBL/GenBank/DDBJ whole genome shotgun (WGS) entry which is preliminary data.</text>
</comment>
<dbReference type="Proteomes" id="UP000321750">
    <property type="component" value="Unassembled WGS sequence"/>
</dbReference>
<proteinExistence type="inferred from homology"/>
<dbReference type="CDD" id="cd01310">
    <property type="entry name" value="TatD_DNAse"/>
    <property type="match status" value="1"/>
</dbReference>
<dbReference type="AlphaFoldDB" id="A0A512JHU4"/>
<feature type="binding site" evidence="4">
    <location>
        <position position="205"/>
    </location>
    <ligand>
        <name>a divalent metal cation</name>
        <dbReference type="ChEBI" id="CHEBI:60240"/>
        <label>1</label>
    </ligand>
</feature>
<name>A0A512JHU4_9HYPH</name>
<dbReference type="OrthoDB" id="9810005at2"/>
<dbReference type="InterPro" id="IPR001130">
    <property type="entry name" value="TatD-like"/>
</dbReference>
<dbReference type="PANTHER" id="PTHR46124:SF2">
    <property type="entry name" value="D-AMINOACYL-TRNA DEACYLASE"/>
    <property type="match status" value="1"/>
</dbReference>
<dbReference type="PIRSF" id="PIRSF005902">
    <property type="entry name" value="DNase_TatD"/>
    <property type="match status" value="1"/>
</dbReference>